<dbReference type="STRING" id="349106.PsycPRwf_1287"/>
<name>A5WEZ2_PSYWF</name>
<gene>
    <name evidence="1" type="ordered locus">PsycPRwf_1287</name>
</gene>
<proteinExistence type="predicted"/>
<dbReference type="HOGENOM" id="CLU_081199_0_0_6"/>
<dbReference type="eggNOG" id="ENOG5032QWE">
    <property type="taxonomic scope" value="Bacteria"/>
</dbReference>
<dbReference type="KEGG" id="prw:PsycPRwf_1287"/>
<organism evidence="1">
    <name type="scientific">Psychrobacter sp. (strain PRwf-1)</name>
    <dbReference type="NCBI Taxonomy" id="349106"/>
    <lineage>
        <taxon>Bacteria</taxon>
        <taxon>Pseudomonadati</taxon>
        <taxon>Pseudomonadota</taxon>
        <taxon>Gammaproteobacteria</taxon>
        <taxon>Moraxellales</taxon>
        <taxon>Moraxellaceae</taxon>
        <taxon>Psychrobacter</taxon>
    </lineage>
</organism>
<evidence type="ECO:0000313" key="1">
    <source>
        <dbReference type="EMBL" id="ABQ94233.1"/>
    </source>
</evidence>
<sequence>MEVKIVLSDGSTIGGGDLISAIYRTDLVPVPVSLEMVVKATDELKELLKIGDKLIVGDGISLTIVKSQHINMQAVKAGKRVGGLIIIAVLSGCEPLLSVASRATSLNDTSFNEVYRVLGAKIRLKSDIKLNQFICLKGQLPTKRIAISLQKEAAVTMYSDGEISVTRINDLFKGESLIYDRSALQWIDNPHVLSHGNTNFLSVDDNGSDILGSPLNNKQVGYYPRADARELQNLRRILVTKAKMVRQLDDRLNAGSVVTIDDGYGQDSLVVLTAAHRYDTGALGGRPIMATQAWLAQLEGEK</sequence>
<accession>A5WEZ2</accession>
<reference evidence="1" key="1">
    <citation type="submission" date="2007-05" db="EMBL/GenBank/DDBJ databases">
        <title>Complete sequence of chromosome of Psychrobacter sp. PRwf-1.</title>
        <authorList>
            <consortium name="US DOE Joint Genome Institute"/>
            <person name="Copeland A."/>
            <person name="Lucas S."/>
            <person name="Lapidus A."/>
            <person name="Barry K."/>
            <person name="Detter J.C."/>
            <person name="Glavina del Rio T."/>
            <person name="Hammon N."/>
            <person name="Israni S."/>
            <person name="Dalin E."/>
            <person name="Tice H."/>
            <person name="Pitluck S."/>
            <person name="Chain P."/>
            <person name="Malfatti S."/>
            <person name="Shin M."/>
            <person name="Vergez L."/>
            <person name="Schmutz J."/>
            <person name="Larimer F."/>
            <person name="Land M."/>
            <person name="Hauser L."/>
            <person name="Kyrpides N."/>
            <person name="Kim E."/>
            <person name="Tiedje J."/>
            <person name="Richardson P."/>
        </authorList>
    </citation>
    <scope>NUCLEOTIDE SEQUENCE [LARGE SCALE GENOMIC DNA]</scope>
    <source>
        <strain evidence="1">PRwf-1</strain>
    </source>
</reference>
<dbReference type="EMBL" id="CP000713">
    <property type="protein sequence ID" value="ABQ94233.1"/>
    <property type="molecule type" value="Genomic_DNA"/>
</dbReference>
<dbReference type="AlphaFoldDB" id="A5WEZ2"/>
<protein>
    <submittedName>
        <fullName evidence="1">Uncharacterized protein</fullName>
    </submittedName>
</protein>